<sequence>MIHGITDTPCNIRFTTESVTLSLETYVLGKNQIK</sequence>
<organism evidence="1">
    <name type="scientific">Arundo donax</name>
    <name type="common">Giant reed</name>
    <name type="synonym">Donax arundinaceus</name>
    <dbReference type="NCBI Taxonomy" id="35708"/>
    <lineage>
        <taxon>Eukaryota</taxon>
        <taxon>Viridiplantae</taxon>
        <taxon>Streptophyta</taxon>
        <taxon>Embryophyta</taxon>
        <taxon>Tracheophyta</taxon>
        <taxon>Spermatophyta</taxon>
        <taxon>Magnoliopsida</taxon>
        <taxon>Liliopsida</taxon>
        <taxon>Poales</taxon>
        <taxon>Poaceae</taxon>
        <taxon>PACMAD clade</taxon>
        <taxon>Arundinoideae</taxon>
        <taxon>Arundineae</taxon>
        <taxon>Arundo</taxon>
    </lineage>
</organism>
<reference evidence="1" key="2">
    <citation type="journal article" date="2015" name="Data Brief">
        <title>Shoot transcriptome of the giant reed, Arundo donax.</title>
        <authorList>
            <person name="Barrero R.A."/>
            <person name="Guerrero F.D."/>
            <person name="Moolhuijzen P."/>
            <person name="Goolsby J.A."/>
            <person name="Tidwell J."/>
            <person name="Bellgard S.E."/>
            <person name="Bellgard M.I."/>
        </authorList>
    </citation>
    <scope>NUCLEOTIDE SEQUENCE</scope>
    <source>
        <tissue evidence="1">Shoot tissue taken approximately 20 cm above the soil surface</tissue>
    </source>
</reference>
<proteinExistence type="predicted"/>
<dbReference type="EMBL" id="GBRH01167903">
    <property type="protein sequence ID" value="JAE29993.1"/>
    <property type="molecule type" value="Transcribed_RNA"/>
</dbReference>
<protein>
    <submittedName>
        <fullName evidence="1">Uncharacterized protein</fullName>
    </submittedName>
</protein>
<name>A0A0A9HAS6_ARUDO</name>
<reference evidence="1" key="1">
    <citation type="submission" date="2014-09" db="EMBL/GenBank/DDBJ databases">
        <authorList>
            <person name="Magalhaes I.L.F."/>
            <person name="Oliveira U."/>
            <person name="Santos F.R."/>
            <person name="Vidigal T.H.D.A."/>
            <person name="Brescovit A.D."/>
            <person name="Santos A.J."/>
        </authorList>
    </citation>
    <scope>NUCLEOTIDE SEQUENCE</scope>
    <source>
        <tissue evidence="1">Shoot tissue taken approximately 20 cm above the soil surface</tissue>
    </source>
</reference>
<accession>A0A0A9HAS6</accession>
<evidence type="ECO:0000313" key="1">
    <source>
        <dbReference type="EMBL" id="JAE29993.1"/>
    </source>
</evidence>
<dbReference type="AlphaFoldDB" id="A0A0A9HAS6"/>